<feature type="domain" description="PH" evidence="1">
    <location>
        <begin position="2"/>
        <end position="119"/>
    </location>
</feature>
<dbReference type="SUPFAM" id="SSF50729">
    <property type="entry name" value="PH domain-like"/>
    <property type="match status" value="1"/>
</dbReference>
<dbReference type="InterPro" id="IPR001849">
    <property type="entry name" value="PH_domain"/>
</dbReference>
<evidence type="ECO:0000313" key="2">
    <source>
        <dbReference type="EMBL" id="KAK7241895.1"/>
    </source>
</evidence>
<reference evidence="2 3" key="1">
    <citation type="submission" date="2024-03" db="EMBL/GenBank/DDBJ databases">
        <title>Aureococcus anophagefferens CCMP1851 and Kratosvirus quantuckense: Draft genome of a second virus-susceptible host strain in the model system.</title>
        <authorList>
            <person name="Chase E."/>
            <person name="Truchon A.R."/>
            <person name="Schepens W."/>
            <person name="Wilhelm S.W."/>
        </authorList>
    </citation>
    <scope>NUCLEOTIDE SEQUENCE [LARGE SCALE GENOMIC DNA]</scope>
    <source>
        <strain evidence="2 3">CCMP1851</strain>
    </source>
</reference>
<keyword evidence="3" id="KW-1185">Reference proteome</keyword>
<proteinExistence type="predicted"/>
<dbReference type="EMBL" id="JBBJCI010000152">
    <property type="protein sequence ID" value="KAK7241895.1"/>
    <property type="molecule type" value="Genomic_DNA"/>
</dbReference>
<gene>
    <name evidence="2" type="ORF">SO694_00019477</name>
</gene>
<dbReference type="Gene3D" id="2.30.29.30">
    <property type="entry name" value="Pleckstrin-homology domain (PH domain)/Phosphotyrosine-binding domain (PTB)"/>
    <property type="match status" value="1"/>
</dbReference>
<dbReference type="SUPFAM" id="SSF49562">
    <property type="entry name" value="C2 domain (Calcium/lipid-binding domain, CaLB)"/>
    <property type="match status" value="1"/>
</dbReference>
<sequence length="1092" mass="119050">MDLAIDGIMRPPAHRKTRYGSWKERYFRTEGYDLMYYTENLNLIKANRLQGKTKGPYQFKPVGSPSETIDLRNSDCRIERLEDDATVFLMKHLGKVLEVKAQDEAQCERWLEVVQNIIDTERSKRKQVGTLKVAVDGCFLVGGRLASEGEEGPRHCCLSFKLRDETVTSDAAEIAVDDALSYENLDESHDAVGRAPVALEAELPIWQTSMAMEWKLSETGGHRKSEAPEGGHKKRRSSVAAFAAVVQSALATKEDDGPCVRTTTLFELQAENAITYMGAHRRYVASDAEQFDHATAASSLEGDVSADPFWPAFAPDGKAPKPGWRWYALYDRDVDEDKAEGAKDEDRPLRVRALLHAKLSYFENVINVVDPDGHPRYEAQDDHEEFKTDLLTGGMTRLSDVADDFAALGNFLGELLAWDKPFNSFVGWLVLAGSIVALPDHSALAMFPLLMLLVLVLGLPKALRGGRVRELVSHSAEDDAPGASHDREVVKRAIAEINVSVLKGRHLVAADQHLTTKHSSDPYCVVISLPPPPMRFADHKLSEMLIGVSSVKSKTLDPEWLNPGAAADAYDFGADDRASSSASSDSHLDSLLALLAPSLHNEGGAADVLGDVYDASASRNAAQLSAASVKYYGDCVPPPIDFRSKWRPGAYGGVPSEASWTYPVMQEVDDSGVVPCLVPWEDSKSEIAVEVYDKDVTQTDDFLGAARISLADLVAAESGVVVGWLPLELSGDAAKDATLLGAEPTDGPHAYGEVFVKASIRLLDNSTSQTANWQYEQALCKSLLEPTFKIKEEKGAGYIGQYKSATRTMKSMQDSVLFMAAQLERVHALFTWAHPMKTGLMFFGLLCGIAAMCVIPNKLCVSGLITKLFFKGLCKKLRGHDESEIVTPDPTDIQMANMLNSLPTAPQTAQAMAVKRKVWKAQHERELNRVRINLNFAFRVRCQFRCYVLDYHKLSQGKGAGASAADGKENGSAAAKLKHAAASWAPAYVAVVNGLVLVWPNLDSAASNKKPATSLVIAGPAVAADARYLPPPKPGTKLLSVASTAGRDKKIRDFEISLKVEMVEAFADAVYAELTEGQAGKPDADGQKLKVN</sequence>
<evidence type="ECO:0000313" key="3">
    <source>
        <dbReference type="Proteomes" id="UP001363151"/>
    </source>
</evidence>
<dbReference type="InterPro" id="IPR011993">
    <property type="entry name" value="PH-like_dom_sf"/>
</dbReference>
<dbReference type="InterPro" id="IPR035892">
    <property type="entry name" value="C2_domain_sf"/>
</dbReference>
<dbReference type="PROSITE" id="PS50003">
    <property type="entry name" value="PH_DOMAIN"/>
    <property type="match status" value="1"/>
</dbReference>
<accession>A0ABR1G049</accession>
<comment type="caution">
    <text evidence="2">The sequence shown here is derived from an EMBL/GenBank/DDBJ whole genome shotgun (WGS) entry which is preliminary data.</text>
</comment>
<evidence type="ECO:0000259" key="1">
    <source>
        <dbReference type="PROSITE" id="PS50003"/>
    </source>
</evidence>
<name>A0ABR1G049_AURAN</name>
<organism evidence="2 3">
    <name type="scientific">Aureococcus anophagefferens</name>
    <name type="common">Harmful bloom alga</name>
    <dbReference type="NCBI Taxonomy" id="44056"/>
    <lineage>
        <taxon>Eukaryota</taxon>
        <taxon>Sar</taxon>
        <taxon>Stramenopiles</taxon>
        <taxon>Ochrophyta</taxon>
        <taxon>Pelagophyceae</taxon>
        <taxon>Pelagomonadales</taxon>
        <taxon>Pelagomonadaceae</taxon>
        <taxon>Aureococcus</taxon>
    </lineage>
</organism>
<dbReference type="Pfam" id="PF00169">
    <property type="entry name" value="PH"/>
    <property type="match status" value="1"/>
</dbReference>
<dbReference type="Pfam" id="PF00168">
    <property type="entry name" value="C2"/>
    <property type="match status" value="2"/>
</dbReference>
<dbReference type="InterPro" id="IPR000008">
    <property type="entry name" value="C2_dom"/>
</dbReference>
<dbReference type="Gene3D" id="2.60.40.150">
    <property type="entry name" value="C2 domain"/>
    <property type="match status" value="2"/>
</dbReference>
<dbReference type="Proteomes" id="UP001363151">
    <property type="component" value="Unassembled WGS sequence"/>
</dbReference>
<dbReference type="SMART" id="SM00233">
    <property type="entry name" value="PH"/>
    <property type="match status" value="1"/>
</dbReference>
<protein>
    <recommendedName>
        <fullName evidence="1">PH domain-containing protein</fullName>
    </recommendedName>
</protein>